<evidence type="ECO:0000256" key="1">
    <source>
        <dbReference type="ARBA" id="ARBA00004651"/>
    </source>
</evidence>
<dbReference type="PIRSF" id="PIRSF000267">
    <property type="entry name" value="Cyt_oxidse_sub2"/>
    <property type="match status" value="1"/>
</dbReference>
<gene>
    <name evidence="13" type="ORF">B1B05_13640</name>
</gene>
<feature type="transmembrane region" description="Helical" evidence="12">
    <location>
        <begin position="228"/>
        <end position="247"/>
    </location>
</feature>
<feature type="transmembrane region" description="Helical" evidence="12">
    <location>
        <begin position="299"/>
        <end position="321"/>
    </location>
</feature>
<evidence type="ECO:0000256" key="5">
    <source>
        <dbReference type="ARBA" id="ARBA00022617"/>
    </source>
</evidence>
<organism evidence="13 14">
    <name type="scientific">Domibacillus enclensis</name>
    <dbReference type="NCBI Taxonomy" id="1017273"/>
    <lineage>
        <taxon>Bacteria</taxon>
        <taxon>Bacillati</taxon>
        <taxon>Bacillota</taxon>
        <taxon>Bacilli</taxon>
        <taxon>Bacillales</taxon>
        <taxon>Bacillaceae</taxon>
        <taxon>Domibacillus</taxon>
    </lineage>
</organism>
<dbReference type="PANTHER" id="PTHR43141">
    <property type="entry name" value="CYTOCHROME BD2 SUBUNIT II"/>
    <property type="match status" value="1"/>
</dbReference>
<protein>
    <submittedName>
        <fullName evidence="13">Cytochrome d ubiquinol oxidase subunit II</fullName>
    </submittedName>
</protein>
<dbReference type="NCBIfam" id="TIGR00203">
    <property type="entry name" value="cydB"/>
    <property type="match status" value="1"/>
</dbReference>
<reference evidence="14" key="1">
    <citation type="submission" date="2017-03" db="EMBL/GenBank/DDBJ databases">
        <title>Bacillus sp. V-88(T) DSM27956, whole genome shotgun sequencing project.</title>
        <authorList>
            <person name="Dastager S.G."/>
            <person name="Neurgaonkar P.S."/>
            <person name="Dharne M.S."/>
        </authorList>
    </citation>
    <scope>NUCLEOTIDE SEQUENCE [LARGE SCALE GENOMIC DNA]</scope>
    <source>
        <strain evidence="14">DSM 25145</strain>
    </source>
</reference>
<evidence type="ECO:0000313" key="13">
    <source>
        <dbReference type="EMBL" id="OXS76701.1"/>
    </source>
</evidence>
<feature type="transmembrane region" description="Helical" evidence="12">
    <location>
        <begin position="159"/>
        <end position="183"/>
    </location>
</feature>
<comment type="caution">
    <text evidence="13">The sequence shown here is derived from an EMBL/GenBank/DDBJ whole genome shotgun (WGS) entry which is preliminary data.</text>
</comment>
<evidence type="ECO:0000256" key="8">
    <source>
        <dbReference type="ARBA" id="ARBA00022982"/>
    </source>
</evidence>
<evidence type="ECO:0000256" key="7">
    <source>
        <dbReference type="ARBA" id="ARBA00022723"/>
    </source>
</evidence>
<dbReference type="Pfam" id="PF02322">
    <property type="entry name" value="Cyt_bd_oxida_II"/>
    <property type="match status" value="1"/>
</dbReference>
<keyword evidence="4" id="KW-1003">Cell membrane</keyword>
<dbReference type="PANTHER" id="PTHR43141:SF5">
    <property type="entry name" value="CYTOCHROME BD-I UBIQUINOL OXIDASE SUBUNIT 2"/>
    <property type="match status" value="1"/>
</dbReference>
<keyword evidence="5" id="KW-0349">Heme</keyword>
<evidence type="ECO:0000256" key="11">
    <source>
        <dbReference type="ARBA" id="ARBA00023136"/>
    </source>
</evidence>
<keyword evidence="6 12" id="KW-0812">Transmembrane</keyword>
<proteinExistence type="inferred from homology"/>
<keyword evidence="7" id="KW-0479">Metal-binding</keyword>
<keyword evidence="8" id="KW-0249">Electron transport</keyword>
<comment type="similarity">
    <text evidence="2">Belongs to the cytochrome ubiquinol oxidase subunit 2 family.</text>
</comment>
<dbReference type="Proteomes" id="UP000215545">
    <property type="component" value="Unassembled WGS sequence"/>
</dbReference>
<evidence type="ECO:0000256" key="9">
    <source>
        <dbReference type="ARBA" id="ARBA00022989"/>
    </source>
</evidence>
<feature type="transmembrane region" description="Helical" evidence="12">
    <location>
        <begin position="6"/>
        <end position="37"/>
    </location>
</feature>
<feature type="transmembrane region" description="Helical" evidence="12">
    <location>
        <begin position="83"/>
        <end position="103"/>
    </location>
</feature>
<keyword evidence="14" id="KW-1185">Reference proteome</keyword>
<dbReference type="InterPro" id="IPR003317">
    <property type="entry name" value="Cyt-d_oxidase_su2"/>
</dbReference>
<sequence>MMGLNELWFLLIAVLFVGFFFLEGFDFGVGISTRFLAKNDLERRIMINTIGPFWDANEVWLLTGGGAIFAAFPHWYATMFSGYYVPFVFVLLALIGRGVAFEFRGKVQSARWTKTWDYVVFFGSLLPPFLFGVLFTSILRGMPIDADMNMYAGFTDFVNLYSITGGVTVTILCFLHGLSFLTLRTVGDLQNRSRALAKKVVWLALAALVAFVGLSYDQTDIFTARASVTVPMIGAIVIAYVLAALFLTKKRDGLAFVSSGAGIILTVSVIFASLFPRVMISSLSSAYDLTVYNAASGPYSLKVMTIVAVTLLPFVIGYQIWSYYVFRKRVDGKDLTY</sequence>
<evidence type="ECO:0000256" key="6">
    <source>
        <dbReference type="ARBA" id="ARBA00022692"/>
    </source>
</evidence>
<evidence type="ECO:0000313" key="14">
    <source>
        <dbReference type="Proteomes" id="UP000215545"/>
    </source>
</evidence>
<comment type="subcellular location">
    <subcellularLocation>
        <location evidence="1">Cell membrane</location>
        <topology evidence="1">Multi-pass membrane protein</topology>
    </subcellularLocation>
</comment>
<dbReference type="EMBL" id="MWSK01000006">
    <property type="protein sequence ID" value="OXS76701.1"/>
    <property type="molecule type" value="Genomic_DNA"/>
</dbReference>
<feature type="transmembrane region" description="Helical" evidence="12">
    <location>
        <begin position="254"/>
        <end position="279"/>
    </location>
</feature>
<feature type="transmembrane region" description="Helical" evidence="12">
    <location>
        <begin position="195"/>
        <end position="216"/>
    </location>
</feature>
<evidence type="ECO:0000256" key="12">
    <source>
        <dbReference type="SAM" id="Phobius"/>
    </source>
</evidence>
<evidence type="ECO:0000256" key="10">
    <source>
        <dbReference type="ARBA" id="ARBA00023004"/>
    </source>
</evidence>
<name>A0ABX4E6U6_9BACI</name>
<evidence type="ECO:0000256" key="4">
    <source>
        <dbReference type="ARBA" id="ARBA00022475"/>
    </source>
</evidence>
<keyword evidence="10" id="KW-0408">Iron</keyword>
<keyword evidence="9 12" id="KW-1133">Transmembrane helix</keyword>
<accession>A0ABX4E6U6</accession>
<feature type="transmembrane region" description="Helical" evidence="12">
    <location>
        <begin position="115"/>
        <end position="139"/>
    </location>
</feature>
<evidence type="ECO:0000256" key="2">
    <source>
        <dbReference type="ARBA" id="ARBA00007543"/>
    </source>
</evidence>
<keyword evidence="3" id="KW-0813">Transport</keyword>
<keyword evidence="11 12" id="KW-0472">Membrane</keyword>
<evidence type="ECO:0000256" key="3">
    <source>
        <dbReference type="ARBA" id="ARBA00022448"/>
    </source>
</evidence>